<dbReference type="GO" id="GO:0003700">
    <property type="term" value="F:DNA-binding transcription factor activity"/>
    <property type="evidence" value="ECO:0007669"/>
    <property type="project" value="TreeGrafter"/>
</dbReference>
<gene>
    <name evidence="6" type="ORF">BW730_15670</name>
</gene>
<dbReference type="AlphaFoldDB" id="A0A1Q2CRJ9"/>
<proteinExistence type="predicted"/>
<evidence type="ECO:0000256" key="4">
    <source>
        <dbReference type="PROSITE-ProRule" id="PRU00335"/>
    </source>
</evidence>
<dbReference type="SUPFAM" id="SSF46689">
    <property type="entry name" value="Homeodomain-like"/>
    <property type="match status" value="1"/>
</dbReference>
<keyword evidence="2 4" id="KW-0238">DNA-binding</keyword>
<evidence type="ECO:0000256" key="1">
    <source>
        <dbReference type="ARBA" id="ARBA00023015"/>
    </source>
</evidence>
<dbReference type="RefSeq" id="WP_077687073.1">
    <property type="nucleotide sequence ID" value="NZ_CP019606.1"/>
</dbReference>
<dbReference type="EMBL" id="CP019606">
    <property type="protein sequence ID" value="AQP48727.1"/>
    <property type="molecule type" value="Genomic_DNA"/>
</dbReference>
<dbReference type="InterPro" id="IPR001647">
    <property type="entry name" value="HTH_TetR"/>
</dbReference>
<name>A0A1Q2CRJ9_9ACTN</name>
<dbReference type="Pfam" id="PF02909">
    <property type="entry name" value="TetR_C_1"/>
    <property type="match status" value="1"/>
</dbReference>
<dbReference type="InterPro" id="IPR050109">
    <property type="entry name" value="HTH-type_TetR-like_transc_reg"/>
</dbReference>
<dbReference type="PANTHER" id="PTHR30055">
    <property type="entry name" value="HTH-TYPE TRANSCRIPTIONAL REGULATOR RUTR"/>
    <property type="match status" value="1"/>
</dbReference>
<dbReference type="Pfam" id="PF00440">
    <property type="entry name" value="TetR_N"/>
    <property type="match status" value="1"/>
</dbReference>
<dbReference type="PANTHER" id="PTHR30055:SF239">
    <property type="entry name" value="TRANSCRIPTIONAL REGULATORY PROTEIN"/>
    <property type="match status" value="1"/>
</dbReference>
<dbReference type="PROSITE" id="PS50977">
    <property type="entry name" value="HTH_TETR_2"/>
    <property type="match status" value="1"/>
</dbReference>
<feature type="domain" description="HTH tetR-type" evidence="5">
    <location>
        <begin position="11"/>
        <end position="71"/>
    </location>
</feature>
<dbReference type="InterPro" id="IPR036271">
    <property type="entry name" value="Tet_transcr_reg_TetR-rel_C_sf"/>
</dbReference>
<sequence length="209" mass="22067">MATKKRGPRGDISTELLLDAAEAVLSALGRVGLSLRSIGRQAGVAPNAIYTYFADLDDLTMALADRFLATLDLPLLDDDPPEQALRAFVTATLTRFDSAPGHVALLASSRVAGPGAMGLNEALLRFFGRAGLDDDDAVAATEFVTEWVHGTAALSSSEAATPAFNRSLSRLDPTAWPLTASMLSRPSPARSVDLLLRAVLPATRQPLPD</sequence>
<evidence type="ECO:0000313" key="6">
    <source>
        <dbReference type="EMBL" id="AQP48727.1"/>
    </source>
</evidence>
<dbReference type="InterPro" id="IPR009057">
    <property type="entry name" value="Homeodomain-like_sf"/>
</dbReference>
<accession>A0A1Q2CRJ9</accession>
<evidence type="ECO:0000256" key="3">
    <source>
        <dbReference type="ARBA" id="ARBA00023163"/>
    </source>
</evidence>
<keyword evidence="1" id="KW-0805">Transcription regulation</keyword>
<dbReference type="KEGG" id="tes:BW730_15670"/>
<dbReference type="GO" id="GO:0045892">
    <property type="term" value="P:negative regulation of DNA-templated transcription"/>
    <property type="evidence" value="ECO:0007669"/>
    <property type="project" value="InterPro"/>
</dbReference>
<protein>
    <recommendedName>
        <fullName evidence="5">HTH tetR-type domain-containing protein</fullName>
    </recommendedName>
</protein>
<dbReference type="OrthoDB" id="3210235at2"/>
<evidence type="ECO:0000259" key="5">
    <source>
        <dbReference type="PROSITE" id="PS50977"/>
    </source>
</evidence>
<dbReference type="Gene3D" id="1.10.357.10">
    <property type="entry name" value="Tetracycline Repressor, domain 2"/>
    <property type="match status" value="1"/>
</dbReference>
<dbReference type="GO" id="GO:0000976">
    <property type="term" value="F:transcription cis-regulatory region binding"/>
    <property type="evidence" value="ECO:0007669"/>
    <property type="project" value="TreeGrafter"/>
</dbReference>
<feature type="DNA-binding region" description="H-T-H motif" evidence="4">
    <location>
        <begin position="34"/>
        <end position="53"/>
    </location>
</feature>
<evidence type="ECO:0000256" key="2">
    <source>
        <dbReference type="ARBA" id="ARBA00023125"/>
    </source>
</evidence>
<reference evidence="7" key="1">
    <citation type="submission" date="2017-02" db="EMBL/GenBank/DDBJ databases">
        <title>Tessaracoccus aquaemaris sp. nov., isolated from the intestine of a Korean rockfish, Sebastes schlegelii, in a marine aquaculture pond.</title>
        <authorList>
            <person name="Tak E.J."/>
            <person name="Bae J.-W."/>
        </authorList>
    </citation>
    <scope>NUCLEOTIDE SEQUENCE [LARGE SCALE GENOMIC DNA]</scope>
    <source>
        <strain evidence="7">NSG39</strain>
    </source>
</reference>
<organism evidence="6 7">
    <name type="scientific">Tessaracoccus aquimaris</name>
    <dbReference type="NCBI Taxonomy" id="1332264"/>
    <lineage>
        <taxon>Bacteria</taxon>
        <taxon>Bacillati</taxon>
        <taxon>Actinomycetota</taxon>
        <taxon>Actinomycetes</taxon>
        <taxon>Propionibacteriales</taxon>
        <taxon>Propionibacteriaceae</taxon>
        <taxon>Tessaracoccus</taxon>
    </lineage>
</organism>
<dbReference type="Proteomes" id="UP000188145">
    <property type="component" value="Chromosome"/>
</dbReference>
<keyword evidence="7" id="KW-1185">Reference proteome</keyword>
<keyword evidence="3" id="KW-0804">Transcription</keyword>
<evidence type="ECO:0000313" key="7">
    <source>
        <dbReference type="Proteomes" id="UP000188145"/>
    </source>
</evidence>
<dbReference type="SUPFAM" id="SSF48498">
    <property type="entry name" value="Tetracyclin repressor-like, C-terminal domain"/>
    <property type="match status" value="1"/>
</dbReference>
<dbReference type="InterPro" id="IPR004111">
    <property type="entry name" value="Repressor_TetR_C"/>
</dbReference>